<dbReference type="Proteomes" id="UP001152622">
    <property type="component" value="Chromosome 3"/>
</dbReference>
<feature type="compositionally biased region" description="Polar residues" evidence="2">
    <location>
        <begin position="134"/>
        <end position="144"/>
    </location>
</feature>
<evidence type="ECO:0000256" key="2">
    <source>
        <dbReference type="SAM" id="MobiDB-lite"/>
    </source>
</evidence>
<dbReference type="OrthoDB" id="4369127at2759"/>
<comment type="caution">
    <text evidence="4">The sequence shown here is derived from an EMBL/GenBank/DDBJ whole genome shotgun (WGS) entry which is preliminary data.</text>
</comment>
<gene>
    <name evidence="4" type="ORF">SKAU_G00078290</name>
</gene>
<proteinExistence type="predicted"/>
<sequence>MPDRETRQKAQPLEKRLLRDWGRLQLRAGIIRREVREHHTGLPRTQVVVPTAWTRQLWEQYHTATGYMSAYRIEEALRRSFFWPRLSEDLKEWVASCPHCVQGKARPEAKAPLLSIHQSRTPRLKGQKGEQDNSRQTWNQVEAH</sequence>
<reference evidence="4" key="1">
    <citation type="journal article" date="2023" name="Science">
        <title>Genome structures resolve the early diversification of teleost fishes.</title>
        <authorList>
            <person name="Parey E."/>
            <person name="Louis A."/>
            <person name="Montfort J."/>
            <person name="Bouchez O."/>
            <person name="Roques C."/>
            <person name="Iampietro C."/>
            <person name="Lluch J."/>
            <person name="Castinel A."/>
            <person name="Donnadieu C."/>
            <person name="Desvignes T."/>
            <person name="Floi Bucao C."/>
            <person name="Jouanno E."/>
            <person name="Wen M."/>
            <person name="Mejri S."/>
            <person name="Dirks R."/>
            <person name="Jansen H."/>
            <person name="Henkel C."/>
            <person name="Chen W.J."/>
            <person name="Zahm M."/>
            <person name="Cabau C."/>
            <person name="Klopp C."/>
            <person name="Thompson A.W."/>
            <person name="Robinson-Rechavi M."/>
            <person name="Braasch I."/>
            <person name="Lecointre G."/>
            <person name="Bobe J."/>
            <person name="Postlethwait J.H."/>
            <person name="Berthelot C."/>
            <person name="Roest Crollius H."/>
            <person name="Guiguen Y."/>
        </authorList>
    </citation>
    <scope>NUCLEOTIDE SEQUENCE</scope>
    <source>
        <strain evidence="4">WJC10195</strain>
    </source>
</reference>
<dbReference type="AlphaFoldDB" id="A0A9Q1J585"/>
<dbReference type="Gene3D" id="1.10.340.70">
    <property type="match status" value="1"/>
</dbReference>
<dbReference type="Pfam" id="PF17921">
    <property type="entry name" value="Integrase_H2C2"/>
    <property type="match status" value="1"/>
</dbReference>
<dbReference type="EMBL" id="JAINUF010000003">
    <property type="protein sequence ID" value="KAJ8367801.1"/>
    <property type="molecule type" value="Genomic_DNA"/>
</dbReference>
<dbReference type="InterPro" id="IPR041588">
    <property type="entry name" value="Integrase_H2C2"/>
</dbReference>
<dbReference type="FunFam" id="1.10.340.70:FF:000001">
    <property type="entry name" value="Retrovirus-related Pol polyprotein from transposon gypsy-like Protein"/>
    <property type="match status" value="1"/>
</dbReference>
<evidence type="ECO:0000313" key="5">
    <source>
        <dbReference type="Proteomes" id="UP001152622"/>
    </source>
</evidence>
<name>A0A9Q1J585_SYNKA</name>
<accession>A0A9Q1J585</accession>
<protein>
    <recommendedName>
        <fullName evidence="1">Gypsy retrotransposon integrase-like protein 1</fullName>
    </recommendedName>
</protein>
<evidence type="ECO:0000256" key="1">
    <source>
        <dbReference type="ARBA" id="ARBA00039658"/>
    </source>
</evidence>
<keyword evidence="5" id="KW-1185">Reference proteome</keyword>
<evidence type="ECO:0000313" key="4">
    <source>
        <dbReference type="EMBL" id="KAJ8367801.1"/>
    </source>
</evidence>
<evidence type="ECO:0000259" key="3">
    <source>
        <dbReference type="Pfam" id="PF17921"/>
    </source>
</evidence>
<organism evidence="4 5">
    <name type="scientific">Synaphobranchus kaupii</name>
    <name type="common">Kaup's arrowtooth eel</name>
    <dbReference type="NCBI Taxonomy" id="118154"/>
    <lineage>
        <taxon>Eukaryota</taxon>
        <taxon>Metazoa</taxon>
        <taxon>Chordata</taxon>
        <taxon>Craniata</taxon>
        <taxon>Vertebrata</taxon>
        <taxon>Euteleostomi</taxon>
        <taxon>Actinopterygii</taxon>
        <taxon>Neopterygii</taxon>
        <taxon>Teleostei</taxon>
        <taxon>Anguilliformes</taxon>
        <taxon>Synaphobranchidae</taxon>
        <taxon>Synaphobranchus</taxon>
    </lineage>
</organism>
<feature type="domain" description="Integrase zinc-binding" evidence="3">
    <location>
        <begin position="49"/>
        <end position="105"/>
    </location>
</feature>
<feature type="region of interest" description="Disordered" evidence="2">
    <location>
        <begin position="117"/>
        <end position="144"/>
    </location>
</feature>